<evidence type="ECO:0000256" key="2">
    <source>
        <dbReference type="ARBA" id="ARBA00004236"/>
    </source>
</evidence>
<dbReference type="InterPro" id="IPR001932">
    <property type="entry name" value="PPM-type_phosphatase-like_dom"/>
</dbReference>
<dbReference type="PRINTS" id="PR00344">
    <property type="entry name" value="BCTRLSENSOR"/>
</dbReference>
<dbReference type="SUPFAM" id="SSF55781">
    <property type="entry name" value="GAF domain-like"/>
    <property type="match status" value="3"/>
</dbReference>
<comment type="catalytic activity">
    <reaction evidence="1">
        <text>ATP + protein L-histidine = ADP + protein N-phospho-L-histidine.</text>
        <dbReference type="EC" id="2.7.13.3"/>
    </reaction>
</comment>
<dbReference type="Pfam" id="PF13185">
    <property type="entry name" value="GAF_2"/>
    <property type="match status" value="2"/>
</dbReference>
<dbReference type="SMART" id="SM00388">
    <property type="entry name" value="HisKA"/>
    <property type="match status" value="1"/>
</dbReference>
<dbReference type="InterPro" id="IPR011006">
    <property type="entry name" value="CheY-like_superfamily"/>
</dbReference>
<evidence type="ECO:0000313" key="15">
    <source>
        <dbReference type="Proteomes" id="UP001183202"/>
    </source>
</evidence>
<dbReference type="SUPFAM" id="SSF55874">
    <property type="entry name" value="ATPase domain of HSP90 chaperone/DNA topoisomerase II/histidine kinase"/>
    <property type="match status" value="2"/>
</dbReference>
<evidence type="ECO:0000259" key="10">
    <source>
        <dbReference type="PROSITE" id="PS50109"/>
    </source>
</evidence>
<organism evidence="14 15">
    <name type="scientific">Pseudonocardia charpentierae</name>
    <dbReference type="NCBI Taxonomy" id="3075545"/>
    <lineage>
        <taxon>Bacteria</taxon>
        <taxon>Bacillati</taxon>
        <taxon>Actinomycetota</taxon>
        <taxon>Actinomycetes</taxon>
        <taxon>Pseudonocardiales</taxon>
        <taxon>Pseudonocardiaceae</taxon>
        <taxon>Pseudonocardia</taxon>
    </lineage>
</organism>
<dbReference type="PROSITE" id="PS50109">
    <property type="entry name" value="HIS_KIN"/>
    <property type="match status" value="1"/>
</dbReference>
<dbReference type="SUPFAM" id="SSF52091">
    <property type="entry name" value="SpoIIaa-like"/>
    <property type="match status" value="1"/>
</dbReference>
<evidence type="ECO:0000313" key="14">
    <source>
        <dbReference type="EMBL" id="MDT0353536.1"/>
    </source>
</evidence>
<keyword evidence="7" id="KW-0902">Two-component regulatory system</keyword>
<dbReference type="CDD" id="cd16922">
    <property type="entry name" value="HATPase_EvgS-ArcB-TorS-like"/>
    <property type="match status" value="1"/>
</dbReference>
<evidence type="ECO:0000256" key="4">
    <source>
        <dbReference type="ARBA" id="ARBA00022553"/>
    </source>
</evidence>
<comment type="subcellular location">
    <subcellularLocation>
        <location evidence="2">Cell membrane</location>
    </subcellularLocation>
</comment>
<dbReference type="PROSITE" id="PS50110">
    <property type="entry name" value="RESPONSE_REGULATORY"/>
    <property type="match status" value="1"/>
</dbReference>
<keyword evidence="15" id="KW-1185">Reference proteome</keyword>
<evidence type="ECO:0000256" key="6">
    <source>
        <dbReference type="ARBA" id="ARBA00022777"/>
    </source>
</evidence>
<evidence type="ECO:0000256" key="9">
    <source>
        <dbReference type="SAM" id="MobiDB-lite"/>
    </source>
</evidence>
<evidence type="ECO:0000256" key="3">
    <source>
        <dbReference type="ARBA" id="ARBA00012438"/>
    </source>
</evidence>
<evidence type="ECO:0000259" key="12">
    <source>
        <dbReference type="PROSITE" id="PS50801"/>
    </source>
</evidence>
<dbReference type="Gene3D" id="1.10.287.130">
    <property type="match status" value="1"/>
</dbReference>
<dbReference type="EC" id="2.7.13.3" evidence="3"/>
<dbReference type="RefSeq" id="WP_311560047.1">
    <property type="nucleotide sequence ID" value="NZ_JAVREJ010000035.1"/>
</dbReference>
<dbReference type="Gene3D" id="3.40.50.2300">
    <property type="match status" value="1"/>
</dbReference>
<dbReference type="SMART" id="SM00091">
    <property type="entry name" value="PAS"/>
    <property type="match status" value="1"/>
</dbReference>
<evidence type="ECO:0000256" key="8">
    <source>
        <dbReference type="PROSITE-ProRule" id="PRU00169"/>
    </source>
</evidence>
<proteinExistence type="predicted"/>
<dbReference type="InterPro" id="IPR001610">
    <property type="entry name" value="PAC"/>
</dbReference>
<dbReference type="InterPro" id="IPR036513">
    <property type="entry name" value="STAS_dom_sf"/>
</dbReference>
<dbReference type="InterPro" id="IPR004358">
    <property type="entry name" value="Sig_transdc_His_kin-like_C"/>
</dbReference>
<feature type="domain" description="PPM-type phosphatase" evidence="13">
    <location>
        <begin position="1231"/>
        <end position="1442"/>
    </location>
</feature>
<dbReference type="Gene3D" id="3.30.450.20">
    <property type="entry name" value="PAS domain"/>
    <property type="match status" value="2"/>
</dbReference>
<dbReference type="SUPFAM" id="SSF47384">
    <property type="entry name" value="Homodimeric domain of signal transducing histidine kinase"/>
    <property type="match status" value="1"/>
</dbReference>
<dbReference type="SMART" id="SM00387">
    <property type="entry name" value="HATPase_c"/>
    <property type="match status" value="1"/>
</dbReference>
<dbReference type="Gene3D" id="3.60.40.10">
    <property type="entry name" value="PPM-type phosphatase domain"/>
    <property type="match status" value="1"/>
</dbReference>
<dbReference type="Gene3D" id="3.30.565.10">
    <property type="entry name" value="Histidine kinase-like ATPase, C-terminal domain"/>
    <property type="match status" value="2"/>
</dbReference>
<dbReference type="CDD" id="cd16936">
    <property type="entry name" value="HATPase_RsbW-like"/>
    <property type="match status" value="1"/>
</dbReference>
<dbReference type="SMART" id="SM00065">
    <property type="entry name" value="GAF"/>
    <property type="match status" value="3"/>
</dbReference>
<feature type="domain" description="Response regulatory" evidence="11">
    <location>
        <begin position="626"/>
        <end position="741"/>
    </location>
</feature>
<dbReference type="SUPFAM" id="SSF81606">
    <property type="entry name" value="PP2C-like"/>
    <property type="match status" value="1"/>
</dbReference>
<dbReference type="CDD" id="cd07043">
    <property type="entry name" value="STAS_anti-anti-sigma_factors"/>
    <property type="match status" value="1"/>
</dbReference>
<dbReference type="InterPro" id="IPR058548">
    <property type="entry name" value="MlaB-like_STAS"/>
</dbReference>
<dbReference type="Pfam" id="PF13581">
    <property type="entry name" value="HATPase_c_2"/>
    <property type="match status" value="1"/>
</dbReference>
<dbReference type="InterPro" id="IPR013656">
    <property type="entry name" value="PAS_4"/>
</dbReference>
<dbReference type="SUPFAM" id="SSF52172">
    <property type="entry name" value="CheY-like"/>
    <property type="match status" value="1"/>
</dbReference>
<dbReference type="InterPro" id="IPR036457">
    <property type="entry name" value="PPM-type-like_dom_sf"/>
</dbReference>
<evidence type="ECO:0000259" key="11">
    <source>
        <dbReference type="PROSITE" id="PS50110"/>
    </source>
</evidence>
<dbReference type="CDD" id="cd00082">
    <property type="entry name" value="HisKA"/>
    <property type="match status" value="1"/>
</dbReference>
<dbReference type="Pfam" id="PF00512">
    <property type="entry name" value="HisKA"/>
    <property type="match status" value="1"/>
</dbReference>
<keyword evidence="6" id="KW-0418">Kinase</keyword>
<dbReference type="PANTHER" id="PTHR43547">
    <property type="entry name" value="TWO-COMPONENT HISTIDINE KINASE"/>
    <property type="match status" value="1"/>
</dbReference>
<dbReference type="Pfam" id="PF07228">
    <property type="entry name" value="SpoIIE"/>
    <property type="match status" value="1"/>
</dbReference>
<dbReference type="InterPro" id="IPR003594">
    <property type="entry name" value="HATPase_dom"/>
</dbReference>
<dbReference type="InterPro" id="IPR003661">
    <property type="entry name" value="HisK_dim/P_dom"/>
</dbReference>
<dbReference type="SUPFAM" id="SSF55785">
    <property type="entry name" value="PYP-like sensor domain (PAS domain)"/>
    <property type="match status" value="2"/>
</dbReference>
<accession>A0ABU2NIF7</accession>
<name>A0ABU2NIF7_9PSEU</name>
<dbReference type="CDD" id="cd17574">
    <property type="entry name" value="REC_OmpR"/>
    <property type="match status" value="1"/>
</dbReference>
<dbReference type="SMART" id="SM00331">
    <property type="entry name" value="PP2C_SIG"/>
    <property type="match status" value="1"/>
</dbReference>
<dbReference type="PANTHER" id="PTHR43547:SF2">
    <property type="entry name" value="HYBRID SIGNAL TRANSDUCTION HISTIDINE KINASE C"/>
    <property type="match status" value="1"/>
</dbReference>
<dbReference type="CDD" id="cd00130">
    <property type="entry name" value="PAS"/>
    <property type="match status" value="1"/>
</dbReference>
<feature type="domain" description="STAS" evidence="12">
    <location>
        <begin position="1583"/>
        <end position="1689"/>
    </location>
</feature>
<dbReference type="SMART" id="SM00448">
    <property type="entry name" value="REC"/>
    <property type="match status" value="1"/>
</dbReference>
<dbReference type="InterPro" id="IPR029016">
    <property type="entry name" value="GAF-like_dom_sf"/>
</dbReference>
<dbReference type="InterPro" id="IPR035965">
    <property type="entry name" value="PAS-like_dom_sf"/>
</dbReference>
<keyword evidence="4 8" id="KW-0597">Phosphoprotein</keyword>
<dbReference type="InterPro" id="IPR001789">
    <property type="entry name" value="Sig_transdc_resp-reg_receiver"/>
</dbReference>
<evidence type="ECO:0000256" key="1">
    <source>
        <dbReference type="ARBA" id="ARBA00000085"/>
    </source>
</evidence>
<feature type="domain" description="Histidine kinase" evidence="10">
    <location>
        <begin position="354"/>
        <end position="572"/>
    </location>
</feature>
<dbReference type="Pfam" id="PF08447">
    <property type="entry name" value="PAS_3"/>
    <property type="match status" value="1"/>
</dbReference>
<keyword evidence="5" id="KW-0808">Transferase</keyword>
<dbReference type="PROSITE" id="PS51746">
    <property type="entry name" value="PPM_2"/>
    <property type="match status" value="1"/>
</dbReference>
<dbReference type="Gene3D" id="3.30.750.24">
    <property type="entry name" value="STAS domain"/>
    <property type="match status" value="1"/>
</dbReference>
<feature type="modified residue" description="4-aspartylphosphate" evidence="8">
    <location>
        <position position="674"/>
    </location>
</feature>
<dbReference type="Pfam" id="PF08448">
    <property type="entry name" value="PAS_4"/>
    <property type="match status" value="1"/>
</dbReference>
<dbReference type="Proteomes" id="UP001183202">
    <property type="component" value="Unassembled WGS sequence"/>
</dbReference>
<dbReference type="Pfam" id="PF13466">
    <property type="entry name" value="STAS_2"/>
    <property type="match status" value="1"/>
</dbReference>
<dbReference type="InterPro" id="IPR013655">
    <property type="entry name" value="PAS_fold_3"/>
</dbReference>
<dbReference type="Pfam" id="PF00072">
    <property type="entry name" value="Response_reg"/>
    <property type="match status" value="1"/>
</dbReference>
<comment type="caution">
    <text evidence="14">The sequence shown here is derived from an EMBL/GenBank/DDBJ whole genome shotgun (WGS) entry which is preliminary data.</text>
</comment>
<dbReference type="NCBIfam" id="TIGR00229">
    <property type="entry name" value="sensory_box"/>
    <property type="match status" value="1"/>
</dbReference>
<dbReference type="SMART" id="SM00086">
    <property type="entry name" value="PAC"/>
    <property type="match status" value="2"/>
</dbReference>
<dbReference type="PROSITE" id="PS50801">
    <property type="entry name" value="STAS"/>
    <property type="match status" value="1"/>
</dbReference>
<dbReference type="Gene3D" id="3.30.450.40">
    <property type="match status" value="3"/>
</dbReference>
<dbReference type="EMBL" id="JAVREJ010000035">
    <property type="protein sequence ID" value="MDT0353536.1"/>
    <property type="molecule type" value="Genomic_DNA"/>
</dbReference>
<dbReference type="InterPro" id="IPR036890">
    <property type="entry name" value="HATPase_C_sf"/>
</dbReference>
<evidence type="ECO:0000256" key="7">
    <source>
        <dbReference type="ARBA" id="ARBA00023012"/>
    </source>
</evidence>
<dbReference type="InterPro" id="IPR005467">
    <property type="entry name" value="His_kinase_dom"/>
</dbReference>
<dbReference type="InterPro" id="IPR003018">
    <property type="entry name" value="GAF"/>
</dbReference>
<evidence type="ECO:0000259" key="13">
    <source>
        <dbReference type="PROSITE" id="PS51746"/>
    </source>
</evidence>
<reference evidence="15" key="1">
    <citation type="submission" date="2023-07" db="EMBL/GenBank/DDBJ databases">
        <title>30 novel species of actinomycetes from the DSMZ collection.</title>
        <authorList>
            <person name="Nouioui I."/>
        </authorList>
    </citation>
    <scope>NUCLEOTIDE SEQUENCE [LARGE SCALE GENOMIC DNA]</scope>
    <source>
        <strain evidence="15">DSM 45834</strain>
    </source>
</reference>
<gene>
    <name evidence="14" type="ORF">RM445_28990</name>
</gene>
<sequence length="1689" mass="180293">MTREPARPPSGSNASGMAERVRARDWSGTPVGPAAGWPQSLQTALSICLSSRFPMHVWWGPDLTVFYNDAYVPAMGDKHPDALGRPASEVWAEAWSELGPMAGSVLAGRGATYSDDQLLFLRRHGYLEETYWTFSYSPIQDESGGVGGVFVAVTDTTLRVVGERRLRVLRDLGELSTVSAGTAEEASRTVVDVLTRHREDVPFAAAYLRSADGSLQLVATSGVRAGSTAAPTVVRGPADSGPVWWVADAAATEVVRNLADGAAGDVDAWTAGPAFPTDAVVLPLVIAGRSEPAGVLVAGVNPYRALDAGYRSFFDLVADQLATAVSDALTYEAERQRAEALAELDRAKTDFFSNVSHEFRTPLTLIMGPVAELRGSPVIAADARLREELDLIHRNALRLGKLVNSLLEFSRLQAGRVDARFEPVDLGAYTAELASVFRSAVERAGLDYEVDLPGLSEPVYVDRDMWEKVVLNLLSNAVKFTFEGRISVALRGHERTAVLTVADTGTGVPADELPRLFERFHRVERAPARSGEGSGIGLAIVRELVGLHGGAIDVESAPGRGTTFTVTLPLGHEHLPPDRVVSAAEAGTVDVSAAAEPFVAEALRWLQGADAEQSGATVAPAATQGRVLVADDNADMREYLTRLLRPRYTVQVVSDGAAALAAVRAEPPDLVVSDVMMPGLGGMELLAALRADPRTARVPVLLLSARAGQEAAVKGLAAGADDYLVKPFSAEELLARAGAHLQLGRARREAEARFTAMADLAPALIWVADPSGARVFVNRGWQQFTDRSADELGDGWQAGLHPEDRQRYLDTVAAAVAAHQGWEVEFRLRRADGVYRWLLERVVAIGPTEGWVGSCTDINARYRESERQALLARFGAGLETEPESAGRVGRLARLVIDSRLADLCCVLQRDADGRLHRAGIAALDADAEIALARMDLEAQTVRDVVTSGRSQLLPDVPAVASAEWSAEVGPEQVALYHRVAARSALLVPLSARGRVLGVLALLRRGDSPRYDDDDRVLVEEVAGRAALALDNALLLADERATAARLGALQRITAELSAAATPSDVADTAVTHLEHLLGEGSVGIYELDAAGLIPLAHTGVDDEVRARFPAIPLQAELPVAMAFRERDPLWMEDLELFRPARSEMVETLTGLGFRSLFAVPLAAGGRRIGAIAVGFRSVRQFDATERATVQALSEQCAQALDRARLYRAEHQVAETLQRSLLPQRLPQLPRLALDARYLPGAEGVQAGGDWYDVIELGDDRVAIAVGDVVGQGAAAAAVMGQLRSALAAALLQGHGPAAALELLDRFAAHVPGARASTAACVTLDWEEGRVSWARAGHPPPLLADDSGIRQLDGDGHGPVLGLTGRPPYGEGVADLAPGATLVLYTDGLIERRGEVIDDGLARLADTVRHHADSSPSTLVPALLDELAQQDGRADDIAVIAARLMPAPLRQRMPAEPARLTVMRRAVRRWATTAGLGDDLSDDLLLAIGEAAANAVEHAYRDGASGDWCYEVARRGDGSIEVVVQDWGSWRPPPADPGYRGRGVEFVRHLSDEVTFDRGDTGTTVRFVLGSPTNGQVRDRMPVAVAEPARDGPGGPVVAVPGELDLARVEAVRAELFAQLVELGDGAWLTVDLRPTTYLPSAGIGLLLEVIEHARARGVDLRVLTEPGGMPARAFALAGLPTFDDRRSPSQ</sequence>
<dbReference type="InterPro" id="IPR002645">
    <property type="entry name" value="STAS_dom"/>
</dbReference>
<protein>
    <recommendedName>
        <fullName evidence="3">histidine kinase</fullName>
        <ecNumber evidence="3">2.7.13.3</ecNumber>
    </recommendedName>
</protein>
<evidence type="ECO:0000256" key="5">
    <source>
        <dbReference type="ARBA" id="ARBA00022679"/>
    </source>
</evidence>
<dbReference type="Pfam" id="PF02518">
    <property type="entry name" value="HATPase_c"/>
    <property type="match status" value="1"/>
</dbReference>
<feature type="region of interest" description="Disordered" evidence="9">
    <location>
        <begin position="1"/>
        <end position="34"/>
    </location>
</feature>
<dbReference type="InterPro" id="IPR000014">
    <property type="entry name" value="PAS"/>
</dbReference>
<dbReference type="InterPro" id="IPR036097">
    <property type="entry name" value="HisK_dim/P_sf"/>
</dbReference>